<feature type="compositionally biased region" description="Basic and acidic residues" evidence="3">
    <location>
        <begin position="112"/>
        <end position="124"/>
    </location>
</feature>
<dbReference type="PANTHER" id="PTHR21349:SF0">
    <property type="entry name" value="LARGE RIBOSOMAL SUBUNIT PROTEIN BL21M"/>
    <property type="match status" value="1"/>
</dbReference>
<dbReference type="GO" id="GO:0005840">
    <property type="term" value="C:ribosome"/>
    <property type="evidence" value="ECO:0007669"/>
    <property type="project" value="UniProtKB-KW"/>
</dbReference>
<dbReference type="InterPro" id="IPR028909">
    <property type="entry name" value="bL21-like"/>
</dbReference>
<evidence type="ECO:0000256" key="1">
    <source>
        <dbReference type="HAMAP-Rule" id="MF_01363"/>
    </source>
</evidence>
<dbReference type="EMBL" id="JAGSPA010000004">
    <property type="protein sequence ID" value="MBV7257587.1"/>
    <property type="molecule type" value="Genomic_DNA"/>
</dbReference>
<evidence type="ECO:0000313" key="4">
    <source>
        <dbReference type="EMBL" id="MBV7257587.1"/>
    </source>
</evidence>
<keyword evidence="5" id="KW-1185">Reference proteome</keyword>
<dbReference type="Pfam" id="PF00829">
    <property type="entry name" value="Ribosomal_L21p"/>
    <property type="match status" value="1"/>
</dbReference>
<feature type="compositionally biased region" description="Low complexity" evidence="3">
    <location>
        <begin position="100"/>
        <end position="111"/>
    </location>
</feature>
<organism evidence="4 5">
    <name type="scientific">Pacificimonas pallii</name>
    <dbReference type="NCBI Taxonomy" id="2827236"/>
    <lineage>
        <taxon>Bacteria</taxon>
        <taxon>Pseudomonadati</taxon>
        <taxon>Pseudomonadota</taxon>
        <taxon>Alphaproteobacteria</taxon>
        <taxon>Sphingomonadales</taxon>
        <taxon>Sphingosinicellaceae</taxon>
        <taxon>Pacificimonas</taxon>
    </lineage>
</organism>
<accession>A0ABS6SGP6</accession>
<gene>
    <name evidence="1 4" type="primary">rplU</name>
    <name evidence="4" type="ORF">KCG44_12410</name>
</gene>
<keyword evidence="1 2" id="KW-0694">RNA-binding</keyword>
<evidence type="ECO:0000256" key="2">
    <source>
        <dbReference type="RuleBase" id="RU000562"/>
    </source>
</evidence>
<comment type="caution">
    <text evidence="4">The sequence shown here is derived from an EMBL/GenBank/DDBJ whole genome shotgun (WGS) entry which is preliminary data.</text>
</comment>
<dbReference type="HAMAP" id="MF_01363">
    <property type="entry name" value="Ribosomal_bL21"/>
    <property type="match status" value="1"/>
</dbReference>
<evidence type="ECO:0000313" key="5">
    <source>
        <dbReference type="Proteomes" id="UP000722336"/>
    </source>
</evidence>
<protein>
    <recommendedName>
        <fullName evidence="1">Large ribosomal subunit protein bL21</fullName>
    </recommendedName>
</protein>
<feature type="compositionally biased region" description="Basic residues" evidence="3">
    <location>
        <begin position="163"/>
        <end position="178"/>
    </location>
</feature>
<reference evidence="4 5" key="1">
    <citation type="submission" date="2021-04" db="EMBL/GenBank/DDBJ databases">
        <authorList>
            <person name="Pira H."/>
            <person name="Risdian C."/>
            <person name="Wink J."/>
        </authorList>
    </citation>
    <scope>NUCLEOTIDE SEQUENCE [LARGE SCALE GENOMIC DNA]</scope>
    <source>
        <strain evidence="4 5">WHA3</strain>
    </source>
</reference>
<dbReference type="PANTHER" id="PTHR21349">
    <property type="entry name" value="50S RIBOSOMAL PROTEIN L21"/>
    <property type="match status" value="1"/>
</dbReference>
<dbReference type="NCBIfam" id="TIGR00061">
    <property type="entry name" value="L21"/>
    <property type="match status" value="1"/>
</dbReference>
<evidence type="ECO:0000256" key="3">
    <source>
        <dbReference type="SAM" id="MobiDB-lite"/>
    </source>
</evidence>
<feature type="region of interest" description="Disordered" evidence="3">
    <location>
        <begin position="93"/>
        <end position="184"/>
    </location>
</feature>
<comment type="similarity">
    <text evidence="1 2">Belongs to the bacterial ribosomal protein bL21 family.</text>
</comment>
<keyword evidence="1 2" id="KW-0689">Ribosomal protein</keyword>
<proteinExistence type="inferred from homology"/>
<dbReference type="RefSeq" id="WP_218446428.1">
    <property type="nucleotide sequence ID" value="NZ_JAGSPA010000004.1"/>
</dbReference>
<dbReference type="Proteomes" id="UP000722336">
    <property type="component" value="Unassembled WGS sequence"/>
</dbReference>
<comment type="subunit">
    <text evidence="1">Part of the 50S ribosomal subunit. Contacts protein L20.</text>
</comment>
<keyword evidence="1 2" id="KW-0699">rRNA-binding</keyword>
<feature type="compositionally biased region" description="Low complexity" evidence="3">
    <location>
        <begin position="127"/>
        <end position="140"/>
    </location>
</feature>
<name>A0ABS6SGP6_9SPHN</name>
<keyword evidence="1 2" id="KW-0687">Ribonucleoprotein</keyword>
<dbReference type="InterPro" id="IPR001787">
    <property type="entry name" value="Ribosomal_bL21"/>
</dbReference>
<sequence>MFAIVRTGGKQYRVAADQKITVDKIDGEVGDKVALDDVLMMADGDKVKDASKEVVHAEIIEQAKAKKIKVFKKKRRQGYRRTQGHRQRLTVLQITALGGKAPAKKAAASAKTAEEAPAKEEAKAAPKKAAPAKKATPKAAAADKKPAAKKAAPTKTADDAKPAAKKAPAKKAAPKKAAPKSDKK</sequence>
<comment type="function">
    <text evidence="1 2">This protein binds to 23S rRNA in the presence of protein L20.</text>
</comment>